<evidence type="ECO:0000256" key="8">
    <source>
        <dbReference type="ARBA" id="ARBA00022548"/>
    </source>
</evidence>
<keyword evidence="17" id="KW-0753">Steroid metabolism</keyword>
<dbReference type="PANTHER" id="PTHR13769">
    <property type="entry name" value="APOLIPOPROTEIN B"/>
    <property type="match status" value="1"/>
</dbReference>
<dbReference type="GO" id="GO:0006642">
    <property type="term" value="P:triglyceride mobilization"/>
    <property type="evidence" value="ECO:0007669"/>
    <property type="project" value="TreeGrafter"/>
</dbReference>
<dbReference type="GO" id="GO:0030301">
    <property type="term" value="P:cholesterol transport"/>
    <property type="evidence" value="ECO:0007669"/>
    <property type="project" value="TreeGrafter"/>
</dbReference>
<keyword evidence="7" id="KW-0964">Secreted</keyword>
<dbReference type="GO" id="GO:0034361">
    <property type="term" value="C:very-low-density lipoprotein particle"/>
    <property type="evidence" value="ECO:0007669"/>
    <property type="project" value="TreeGrafter"/>
</dbReference>
<protein>
    <recommendedName>
        <fullName evidence="21">Vitellogenin domain-containing protein</fullName>
    </recommendedName>
</protein>
<keyword evidence="14" id="KW-0443">Lipid metabolism</keyword>
<reference evidence="22 23" key="1">
    <citation type="journal article" date="2021" name="G3 (Bethesda)">
        <title>Improved contiguity of the threespine stickleback genome using long-read sequencing.</title>
        <authorList>
            <person name="Nath S."/>
            <person name="Shaw D.E."/>
            <person name="White M.A."/>
        </authorList>
    </citation>
    <scope>NUCLEOTIDE SEQUENCE [LARGE SCALE GENOMIC DNA]</scope>
    <source>
        <strain evidence="22 23">Lake Benthic</strain>
    </source>
</reference>
<accession>A0AAQ4R7W6</accession>
<dbReference type="GO" id="GO:0042953">
    <property type="term" value="P:lipoprotein transport"/>
    <property type="evidence" value="ECO:0007669"/>
    <property type="project" value="TreeGrafter"/>
</dbReference>
<evidence type="ECO:0000256" key="1">
    <source>
        <dbReference type="ARBA" id="ARBA00004496"/>
    </source>
</evidence>
<dbReference type="GO" id="GO:0120020">
    <property type="term" value="F:cholesterol transfer activity"/>
    <property type="evidence" value="ECO:0007669"/>
    <property type="project" value="TreeGrafter"/>
</dbReference>
<dbReference type="PANTHER" id="PTHR13769:SF1">
    <property type="entry name" value="APOLIPOPROTEIN B-100"/>
    <property type="match status" value="1"/>
</dbReference>
<dbReference type="InterPro" id="IPR009454">
    <property type="entry name" value="Lipid_transpt_open_b-sht"/>
</dbReference>
<keyword evidence="12 20" id="KW-0732">Signal</keyword>
<evidence type="ECO:0000256" key="12">
    <source>
        <dbReference type="ARBA" id="ARBA00022729"/>
    </source>
</evidence>
<dbReference type="Ensembl" id="ENSGACT00000050992.1">
    <property type="protein sequence ID" value="ENSGACP00000059665.1"/>
    <property type="gene ID" value="ENSGACG00000009670.3"/>
</dbReference>
<dbReference type="Pfam" id="PF09172">
    <property type="entry name" value="Vit_open_b-sht"/>
    <property type="match status" value="1"/>
</dbReference>
<keyword evidence="18" id="KW-0850">VLDL</keyword>
<dbReference type="SMART" id="SM00638">
    <property type="entry name" value="LPD_N"/>
    <property type="match status" value="1"/>
</dbReference>
<evidence type="ECO:0000256" key="15">
    <source>
        <dbReference type="ARBA" id="ARBA00023166"/>
    </source>
</evidence>
<evidence type="ECO:0000256" key="9">
    <source>
        <dbReference type="ARBA" id="ARBA00022674"/>
    </source>
</evidence>
<keyword evidence="5" id="KW-0963">Cytoplasm</keyword>
<evidence type="ECO:0000256" key="14">
    <source>
        <dbReference type="ARBA" id="ARBA00023098"/>
    </source>
</evidence>
<proteinExistence type="predicted"/>
<evidence type="ECO:0000256" key="2">
    <source>
        <dbReference type="ARBA" id="ARBA00004502"/>
    </source>
</evidence>
<dbReference type="GO" id="GO:0042632">
    <property type="term" value="P:cholesterol homeostasis"/>
    <property type="evidence" value="ECO:0007669"/>
    <property type="project" value="TreeGrafter"/>
</dbReference>
<keyword evidence="15" id="KW-1207">Sterol metabolism</keyword>
<dbReference type="InterPro" id="IPR052418">
    <property type="entry name" value="Apolipoprotein_B"/>
</dbReference>
<keyword evidence="11" id="KW-0427">LDL</keyword>
<dbReference type="SUPFAM" id="SSF56968">
    <property type="entry name" value="Lipovitellin-phosvitin complex, beta-sheet shell regions"/>
    <property type="match status" value="2"/>
</dbReference>
<keyword evidence="16" id="KW-0325">Glycoprotein</keyword>
<dbReference type="GO" id="GO:0050750">
    <property type="term" value="F:low-density lipoprotein particle receptor binding"/>
    <property type="evidence" value="ECO:0007669"/>
    <property type="project" value="TreeGrafter"/>
</dbReference>
<evidence type="ECO:0000256" key="3">
    <source>
        <dbReference type="ARBA" id="ARBA00004613"/>
    </source>
</evidence>
<evidence type="ECO:0000313" key="23">
    <source>
        <dbReference type="Proteomes" id="UP000007635"/>
    </source>
</evidence>
<dbReference type="Gene3D" id="2.20.80.10">
    <property type="entry name" value="Lipovitellin-phosvitin complex, chain A, domain 4"/>
    <property type="match status" value="1"/>
</dbReference>
<evidence type="ECO:0000256" key="20">
    <source>
        <dbReference type="SAM" id="SignalP"/>
    </source>
</evidence>
<dbReference type="Proteomes" id="UP000007635">
    <property type="component" value="Chromosome XVIII"/>
</dbReference>
<dbReference type="SUPFAM" id="SSF48431">
    <property type="entry name" value="Lipovitellin-phosvitin complex, superhelical domain"/>
    <property type="match status" value="1"/>
</dbReference>
<evidence type="ECO:0000256" key="17">
    <source>
        <dbReference type="ARBA" id="ARBA00023221"/>
    </source>
</evidence>
<evidence type="ECO:0000256" key="11">
    <source>
        <dbReference type="ARBA" id="ARBA00022710"/>
    </source>
</evidence>
<reference evidence="22" key="2">
    <citation type="submission" date="2025-08" db="UniProtKB">
        <authorList>
            <consortium name="Ensembl"/>
        </authorList>
    </citation>
    <scope>IDENTIFICATION</scope>
</reference>
<evidence type="ECO:0000256" key="6">
    <source>
        <dbReference type="ARBA" id="ARBA00022513"/>
    </source>
</evidence>
<evidence type="ECO:0000256" key="16">
    <source>
        <dbReference type="ARBA" id="ARBA00023180"/>
    </source>
</evidence>
<reference evidence="22" key="3">
    <citation type="submission" date="2025-09" db="UniProtKB">
        <authorList>
            <consortium name="Ensembl"/>
        </authorList>
    </citation>
    <scope>IDENTIFICATION</scope>
</reference>
<dbReference type="InterPro" id="IPR001747">
    <property type="entry name" value="Vitellogenin_N"/>
</dbReference>
<dbReference type="InterPro" id="IPR015816">
    <property type="entry name" value="Vitellinogen_b-sht_N"/>
</dbReference>
<evidence type="ECO:0000256" key="10">
    <source>
        <dbReference type="ARBA" id="ARBA00022677"/>
    </source>
</evidence>
<dbReference type="InterPro" id="IPR015255">
    <property type="entry name" value="Vitellinogen_open_b-sht"/>
</dbReference>
<keyword evidence="23" id="KW-1185">Reference proteome</keyword>
<dbReference type="InterPro" id="IPR011030">
    <property type="entry name" value="Lipovitellin_superhlx_dom"/>
</dbReference>
<dbReference type="GO" id="GO:0034359">
    <property type="term" value="C:mature chylomicron"/>
    <property type="evidence" value="ECO:0007669"/>
    <property type="project" value="TreeGrafter"/>
</dbReference>
<sequence>MGGTKLCLLLLLGTYTLAQQDVGGVEEQSPVCLLAKRFKNFRRYVYDYEAETVNGVNGATKDKSGHKISCKVEVEVPQTCSFILRTTECSLSEISGTDAEGRPVYRPAEGALAFTDAMAKNPLKISIENQTNVALFPENEEPLNILNIKRGIVSALIVPVMEEENNNKMATVHGVCPTDFSVNAREDIATDVTVSRDLSKCDSFTARKQTTSPMAIITGMNYPLSKMISSTQTCNYKFDNQKKHMTSGICAEKHIFLPLSHQNEYGISALVKQTVILRETSKINDRIFDHSKFLNLSMFIVDEKSSLTTKDAAVDTMKQLNTLSQTTEGENRAGLFHKLVSELRDLKSDILESATGEMMDISQFLTWQALTQCGTPECTSAMLKILRTFENGSLEVDATVYALGMLSNPSRRMVKDMLAMAQYKQSKPIMYALSNAVRKLYQVEGISPEINDVSDFMASLLGGDCAGEKELTFLTLRVIGNMGDAMDAAHADIKNTLVKCMRQPATTLSVQLAAIQAFRRMSVTEEVRSNLQRVCQYPKGAVQKRLAAYLVLMRNPQDSDIEMVKKLLKQEQNMQMKSFVTSHVYNIISSTDSETQKLGKKIMDSLQGTDVTTHSDYTTKSRNYKLGLAQENIQAAVLGNIVFDPSSQLPREVLMETTLKAFGFSIDLWEIGMEGKGFEPTIEALFGKNGFFPDTLAKTFYWTLDKIPPKMKDELKKWISENLVREVVRNFNKLVKDLQSQETPEAMAYLKIMGAELGYIKGNDVKFIADNAMMYAQIFMKIIPTKVVADLMSRTDNEIFAHYIFMDNKFLMPTASGLPLTFALSGTFAPGAKGGVRIAPNMKELLFSPSVGVEFVTKMGVHVPEFVVSGVEMHTNMYHESTLNAKITMEQNQVKLSIPAPQGTTKVLNKVLIVGAGQAAAVANTEGEANCRPLFSGVKYCTKTLHASTGDNTARIYLFICDSFQPRFAIDIEPSNDVSEYTATIAYKLLSEGKEGQHKVDSLKLALRAEGSQPSEATATMKYNRNRNVFTTQVQVPDFDVEAGVKIGMTDSSAKGKSITLEITNKNVPQLSLIGRAKLQAMRDGMLQVQLLVPSLKTDAAITATMSKADGLTMEIKSDVKLPETSSIQAVTFKYDHAEIQLMSNMNANTKILVPYTEAAQAWLRQLVNDVMNQQVVKTDMKLRHVFNKAVEASNIWMDKISADVPYVETLRNRIESAEMPSMPEKLFMTCKYKFNQERFTITVPLPLGGKSSEELRIPPMVKSPLISMPQLGVEFASKEIQMPTFTIPSEYDLTLPLMGMVEGSAKVVSNYYNWEATVSAGNNTAESPSYLAKFSVVADSPIELLSFSTEGNLIFFFLSFIKIIVHSTGRYKIYAIAPVGLETSLTVTTQVTLDSEMLSGDFNTDGRVSVGSMTASTTYLYTFSVEPAKKEATLESTLRVNSDILNAANIIKASYANEELTIESNTNMNTDPIQHTTKMSLGYKDVKLTIQSDSVTKADQRIIRSQMEFSATDGQASLRIENQAEDTVNRAYSLFTGSVNPSGLEINADSSLSVFSSLASHKATLALNMNGLTTSCTTTAQHNVYLNSVLEGNLFDVNTRNRNSYMHDITVNVEQYTASVNVKNDLKIMDINFANDALFKAEPYNIELTGTMMGVFSEEELKHTYEVKFVDMVFSAQCNTNGKLLGAQMTHTTDMEVAGLTMKFNNVANFNSPALRVDSTVKTVAAPFTLSIDAIFNSNGAVYLYGEQSGELYSKFLLKAEPLVFTQSFEYRASTTHQLGAGSPIKTNMDNKFNSMLSLQEQSLTMKMVSRVNEHSFDEEVSAYNNAERMGIEMSGAVSTPLFSAAVNDYALSGFVKYDKNSNSHFVQIPFIEHLPEVIENIKTTMMRLMDQSIEMLKDINTRYELSAQLQKKVSELKGVVDSFDFHLFVQDLTKFINSIENVMTNLTVKFPTDKVMNVLKSMKDAIMAWIKKHNIAGNFNVIYAKIEKILSSYEIEKVIGAIMDEVVKIMKQYQVREKMQSAFAALKSINIEPLFKRCMAPVQQLVNELYSFNFKQLIDDVSDYFMRMVEKIKSFDYETLTVELKKKVADMSKIPCFGKLYGEFKVTSPHYKLRTTANLENTTTTSVTPDFKINLNSKASSTLKVLDFEVDASAHLAAPKMSHLAISENIKVDQSCFTLDHKGTMTLYGLSAEASAETTAKANTELYVAELVNNAVFALEDGVSATVETGYKHDLNMPTLNIFSEASFNQKNILQFDSATASLTITNLANEKYAVQEFSDEATHKSNIEVVMDLHTAKVTFNGATGSNHFKMNQNVVAEICIFRHVIIEAKFETETPFMKGSVADVKFQAIAGDMKIDLTASHSAELTGQVEGTLSNSALALVTPSGLMFDTKNKGNVKVALPFKLSGKMDLQDDIYFILNADVQQATWTGLARFNQYKYSHYFTMDNGEEEISISSQVNGEANLDVLKEPITIPKMTFFGMTTPGIERYSLWEDTGLSSLLTTTQQTLDMNSKLKYMKSLDRKTFNIPLPKIQSIKIPALGDLTYEFSMKTAVVTLKTDASILNQDNIIIKLDASSTSEFEVLTGRIEGNTNVNTVGGLKMASVLSWKHAMLEGNHDSTITISYQVVDTSITNSAKVILPVLSMEINQEFTGNPEKGLVVSVSTPSAGLIALQMQTKRPAQVKARLYGRYPPTTDIDVLRLKLSVLNSEELNLQTNWNMEMPYEMMLGLKKQLPTVIKTVSGPAVRTYKTISRQARSLEGSFEQARKQGKVMFNRAVDNFAAVSPSNFLTTVTEKTILILKDYQKKVEIVLDAVAKFLRETKFQIPGYEERLSGLEIYQQYSAFVADVTEKVVRKVPECFVSSINAALDYVRAIEFTVPGSNKIVRGREILDELCVALRKIQDQVVVIVRKFGEIRLEDVINQLSVFVQFTTQQSERFLQTLKSQNVEKLSTFASDVYKDASNSRVMGEVTQQVEKAHKIVVEYLKAVKAKLQNILSDVSFEQLQADIQSWIDLMVKRVNVFHNSVMKTLKEKSKIVEPFVRVGDRKMEINIPLTFIDKLN</sequence>
<dbReference type="InterPro" id="IPR015819">
    <property type="entry name" value="Lipid_transp_b-sht_shell"/>
</dbReference>
<evidence type="ECO:0000256" key="5">
    <source>
        <dbReference type="ARBA" id="ARBA00022490"/>
    </source>
</evidence>
<dbReference type="GO" id="GO:0034362">
    <property type="term" value="C:low-density lipoprotein particle"/>
    <property type="evidence" value="ECO:0007669"/>
    <property type="project" value="TreeGrafter"/>
</dbReference>
<dbReference type="Pfam" id="PF01347">
    <property type="entry name" value="Vitellogenin_N"/>
    <property type="match status" value="1"/>
</dbReference>
<keyword evidence="10" id="KW-0551">Lipid droplet</keyword>
<organism evidence="22 23">
    <name type="scientific">Gasterosteus aculeatus aculeatus</name>
    <name type="common">three-spined stickleback</name>
    <dbReference type="NCBI Taxonomy" id="481459"/>
    <lineage>
        <taxon>Eukaryota</taxon>
        <taxon>Metazoa</taxon>
        <taxon>Chordata</taxon>
        <taxon>Craniata</taxon>
        <taxon>Vertebrata</taxon>
        <taxon>Euteleostomi</taxon>
        <taxon>Actinopterygii</taxon>
        <taxon>Neopterygii</taxon>
        <taxon>Teleostei</taxon>
        <taxon>Neoteleostei</taxon>
        <taxon>Acanthomorphata</taxon>
        <taxon>Eupercaria</taxon>
        <taxon>Perciformes</taxon>
        <taxon>Cottioidei</taxon>
        <taxon>Gasterosteales</taxon>
        <taxon>Gasterosteidae</taxon>
        <taxon>Gasterosteus</taxon>
    </lineage>
</organism>
<dbReference type="FunFam" id="2.30.230.10:FF:000003">
    <property type="entry name" value="Apolipoprotein B"/>
    <property type="match status" value="1"/>
</dbReference>
<dbReference type="Gene3D" id="2.30.230.10">
    <property type="entry name" value="Lipovitellin, beta-sheet shell regions, chain A"/>
    <property type="match status" value="1"/>
</dbReference>
<keyword evidence="6" id="KW-0162">Chylomicron</keyword>
<comment type="caution">
    <text evidence="19">Lacks conserved residue(s) required for the propagation of feature annotation.</text>
</comment>
<keyword evidence="4" id="KW-0813">Transport</keyword>
<dbReference type="SMART" id="SM01169">
    <property type="entry name" value="DUF1943"/>
    <property type="match status" value="1"/>
</dbReference>
<comment type="subcellular location">
    <subcellularLocation>
        <location evidence="1">Cytoplasm</location>
    </subcellularLocation>
    <subcellularLocation>
        <location evidence="2">Lipid droplet</location>
    </subcellularLocation>
    <subcellularLocation>
        <location evidence="3">Secreted</location>
    </subcellularLocation>
</comment>
<evidence type="ECO:0000256" key="18">
    <source>
        <dbReference type="ARBA" id="ARBA00023313"/>
    </source>
</evidence>
<evidence type="ECO:0000259" key="21">
    <source>
        <dbReference type="PROSITE" id="PS51211"/>
    </source>
</evidence>
<evidence type="ECO:0000256" key="4">
    <source>
        <dbReference type="ARBA" id="ARBA00022448"/>
    </source>
</evidence>
<evidence type="ECO:0000256" key="7">
    <source>
        <dbReference type="ARBA" id="ARBA00022525"/>
    </source>
</evidence>
<name>A0AAQ4R7W6_GASAC</name>
<dbReference type="PROSITE" id="PS51211">
    <property type="entry name" value="VITELLOGENIN"/>
    <property type="match status" value="1"/>
</dbReference>
<feature type="signal peptide" evidence="20">
    <location>
        <begin position="1"/>
        <end position="18"/>
    </location>
</feature>
<feature type="chain" id="PRO_5042935506" description="Vitellogenin domain-containing protein" evidence="20">
    <location>
        <begin position="19"/>
        <end position="3064"/>
    </location>
</feature>
<feature type="domain" description="Vitellogenin" evidence="21">
    <location>
        <begin position="38"/>
        <end position="653"/>
    </location>
</feature>
<keyword evidence="13" id="KW-0445">Lipid transport</keyword>
<evidence type="ECO:0000256" key="13">
    <source>
        <dbReference type="ARBA" id="ARBA00023055"/>
    </source>
</evidence>
<evidence type="ECO:0000313" key="22">
    <source>
        <dbReference type="Ensembl" id="ENSGACP00000059665.1"/>
    </source>
</evidence>
<evidence type="ECO:0000256" key="19">
    <source>
        <dbReference type="PROSITE-ProRule" id="PRU00557"/>
    </source>
</evidence>
<dbReference type="Pfam" id="PF06448">
    <property type="entry name" value="DUF1081"/>
    <property type="match status" value="1"/>
</dbReference>
<dbReference type="GeneTree" id="ENSGT00590000083139"/>
<keyword evidence="8" id="KW-0153">Cholesterol metabolism</keyword>
<dbReference type="Gene3D" id="1.25.10.20">
    <property type="entry name" value="Vitellinogen, superhelical"/>
    <property type="match status" value="1"/>
</dbReference>
<keyword evidence="9" id="KW-0358">Heparin-binding</keyword>